<evidence type="ECO:0000256" key="1">
    <source>
        <dbReference type="SAM" id="MobiDB-lite"/>
    </source>
</evidence>
<name>A0ABU2R504_9ACTN</name>
<dbReference type="Proteomes" id="UP001183610">
    <property type="component" value="Unassembled WGS sequence"/>
</dbReference>
<reference evidence="3" key="1">
    <citation type="submission" date="2023-07" db="EMBL/GenBank/DDBJ databases">
        <title>30 novel species of actinomycetes from the DSMZ collection.</title>
        <authorList>
            <person name="Nouioui I."/>
        </authorList>
    </citation>
    <scope>NUCLEOTIDE SEQUENCE [LARGE SCALE GENOMIC DNA]</scope>
    <source>
        <strain evidence="3">DSM 41979</strain>
    </source>
</reference>
<comment type="caution">
    <text evidence="2">The sequence shown here is derived from an EMBL/GenBank/DDBJ whole genome shotgun (WGS) entry which is preliminary data.</text>
</comment>
<evidence type="ECO:0000313" key="3">
    <source>
        <dbReference type="Proteomes" id="UP001183610"/>
    </source>
</evidence>
<protein>
    <submittedName>
        <fullName evidence="2">Uncharacterized protein</fullName>
    </submittedName>
</protein>
<keyword evidence="3" id="KW-1185">Reference proteome</keyword>
<dbReference type="EMBL" id="JAVRET010000059">
    <property type="protein sequence ID" value="MDT0411776.1"/>
    <property type="molecule type" value="Genomic_DNA"/>
</dbReference>
<dbReference type="RefSeq" id="WP_029396925.1">
    <property type="nucleotide sequence ID" value="NZ_JAVRET010000059.1"/>
</dbReference>
<accession>A0ABU2R504</accession>
<organism evidence="2 3">
    <name type="scientific">Streptomyces evansiae</name>
    <dbReference type="NCBI Taxonomy" id="3075535"/>
    <lineage>
        <taxon>Bacteria</taxon>
        <taxon>Bacillati</taxon>
        <taxon>Actinomycetota</taxon>
        <taxon>Actinomycetes</taxon>
        <taxon>Kitasatosporales</taxon>
        <taxon>Streptomycetaceae</taxon>
        <taxon>Streptomyces</taxon>
    </lineage>
</organism>
<gene>
    <name evidence="2" type="ORF">RM698_22365</name>
</gene>
<feature type="region of interest" description="Disordered" evidence="1">
    <location>
        <begin position="1"/>
        <end position="31"/>
    </location>
</feature>
<evidence type="ECO:0000313" key="2">
    <source>
        <dbReference type="EMBL" id="MDT0411776.1"/>
    </source>
</evidence>
<proteinExistence type="predicted"/>
<sequence length="66" mass="6455">MGGPARRGAHGGRRGAAGGGPEGREDGGPAVEAAIEAALADRPDTRPLRALCALGDGPQTPKDGLV</sequence>